<dbReference type="AlphaFoldDB" id="A0A517ME14"/>
<dbReference type="InterPro" id="IPR046525">
    <property type="entry name" value="DUF6702"/>
</dbReference>
<keyword evidence="2" id="KW-1185">Reference proteome</keyword>
<name>A0A517ME14_9BACT</name>
<proteinExistence type="predicted"/>
<accession>A0A517ME14</accession>
<sequence>MAEVEWNAQSNRYEVAFRCDPRDLDRALSASMKMPIVIEQLPKAKAEKYIQQYLDKHLKLFRQTEDGEEEPVVAKRHWVGYELDDRGKYLWLYFEWEPSPGDAPLKIENRMFMQVEPTHISSFTFTDIAEKPSLHFTSSVPVKNVPLPARKSR</sequence>
<dbReference type="EMBL" id="CP036262">
    <property type="protein sequence ID" value="QDS93135.1"/>
    <property type="molecule type" value="Genomic_DNA"/>
</dbReference>
<dbReference type="KEGG" id="rml:FF011L_18900"/>
<organism evidence="1 2">
    <name type="scientific">Roseimaritima multifibrata</name>
    <dbReference type="NCBI Taxonomy" id="1930274"/>
    <lineage>
        <taxon>Bacteria</taxon>
        <taxon>Pseudomonadati</taxon>
        <taxon>Planctomycetota</taxon>
        <taxon>Planctomycetia</taxon>
        <taxon>Pirellulales</taxon>
        <taxon>Pirellulaceae</taxon>
        <taxon>Roseimaritima</taxon>
    </lineage>
</organism>
<dbReference type="Proteomes" id="UP000320672">
    <property type="component" value="Chromosome"/>
</dbReference>
<protein>
    <submittedName>
        <fullName evidence="1">Uncharacterized protein</fullName>
    </submittedName>
</protein>
<evidence type="ECO:0000313" key="2">
    <source>
        <dbReference type="Proteomes" id="UP000320672"/>
    </source>
</evidence>
<reference evidence="1 2" key="1">
    <citation type="submission" date="2019-02" db="EMBL/GenBank/DDBJ databases">
        <title>Deep-cultivation of Planctomycetes and their phenomic and genomic characterization uncovers novel biology.</title>
        <authorList>
            <person name="Wiegand S."/>
            <person name="Jogler M."/>
            <person name="Boedeker C."/>
            <person name="Pinto D."/>
            <person name="Vollmers J."/>
            <person name="Rivas-Marin E."/>
            <person name="Kohn T."/>
            <person name="Peeters S.H."/>
            <person name="Heuer A."/>
            <person name="Rast P."/>
            <person name="Oberbeckmann S."/>
            <person name="Bunk B."/>
            <person name="Jeske O."/>
            <person name="Meyerdierks A."/>
            <person name="Storesund J.E."/>
            <person name="Kallscheuer N."/>
            <person name="Luecker S."/>
            <person name="Lage O.M."/>
            <person name="Pohl T."/>
            <person name="Merkel B.J."/>
            <person name="Hornburger P."/>
            <person name="Mueller R.-W."/>
            <person name="Bruemmer F."/>
            <person name="Labrenz M."/>
            <person name="Spormann A.M."/>
            <person name="Op den Camp H."/>
            <person name="Overmann J."/>
            <person name="Amann R."/>
            <person name="Jetten M.S.M."/>
            <person name="Mascher T."/>
            <person name="Medema M.H."/>
            <person name="Devos D.P."/>
            <person name="Kaster A.-K."/>
            <person name="Ovreas L."/>
            <person name="Rohde M."/>
            <person name="Galperin M.Y."/>
            <person name="Jogler C."/>
        </authorList>
    </citation>
    <scope>NUCLEOTIDE SEQUENCE [LARGE SCALE GENOMIC DNA]</scope>
    <source>
        <strain evidence="1 2">FF011L</strain>
    </source>
</reference>
<dbReference type="Pfam" id="PF20420">
    <property type="entry name" value="DUF6702"/>
    <property type="match status" value="1"/>
</dbReference>
<gene>
    <name evidence="1" type="ORF">FF011L_18900</name>
</gene>
<evidence type="ECO:0000313" key="1">
    <source>
        <dbReference type="EMBL" id="QDS93135.1"/>
    </source>
</evidence>